<protein>
    <recommendedName>
        <fullName evidence="4">JmjC domain-containing protein</fullName>
    </recommendedName>
</protein>
<dbReference type="EMBL" id="JAACNH010000009">
    <property type="protein sequence ID" value="KAG8432143.1"/>
    <property type="molecule type" value="Genomic_DNA"/>
</dbReference>
<feature type="non-terminal residue" evidence="5">
    <location>
        <position position="247"/>
    </location>
</feature>
<evidence type="ECO:0000259" key="4">
    <source>
        <dbReference type="PROSITE" id="PS51184"/>
    </source>
</evidence>
<dbReference type="Proteomes" id="UP000812440">
    <property type="component" value="Chromosome 9"/>
</dbReference>
<evidence type="ECO:0000313" key="5">
    <source>
        <dbReference type="EMBL" id="KAG8432143.1"/>
    </source>
</evidence>
<organism evidence="5 6">
    <name type="scientific">Hymenochirus boettgeri</name>
    <name type="common">Congo dwarf clawed frog</name>
    <dbReference type="NCBI Taxonomy" id="247094"/>
    <lineage>
        <taxon>Eukaryota</taxon>
        <taxon>Metazoa</taxon>
        <taxon>Chordata</taxon>
        <taxon>Craniata</taxon>
        <taxon>Vertebrata</taxon>
        <taxon>Euteleostomi</taxon>
        <taxon>Amphibia</taxon>
        <taxon>Batrachia</taxon>
        <taxon>Anura</taxon>
        <taxon>Pipoidea</taxon>
        <taxon>Pipidae</taxon>
        <taxon>Pipinae</taxon>
        <taxon>Hymenochirus</taxon>
    </lineage>
</organism>
<keyword evidence="6" id="KW-1185">Reference proteome</keyword>
<comment type="caution">
    <text evidence="5">The sequence shown here is derived from an EMBL/GenBank/DDBJ whole genome shotgun (WGS) entry which is preliminary data.</text>
</comment>
<dbReference type="OrthoDB" id="47172at2759"/>
<evidence type="ECO:0000256" key="3">
    <source>
        <dbReference type="ARBA" id="ARBA00037342"/>
    </source>
</evidence>
<dbReference type="AlphaFoldDB" id="A0A8T2IK00"/>
<dbReference type="SUPFAM" id="SSF51197">
    <property type="entry name" value="Clavaminate synthase-like"/>
    <property type="match status" value="1"/>
</dbReference>
<keyword evidence="2" id="KW-0963">Cytoplasm</keyword>
<name>A0A8T2IK00_9PIPI</name>
<dbReference type="Gene3D" id="2.60.120.650">
    <property type="entry name" value="Cupin"/>
    <property type="match status" value="1"/>
</dbReference>
<dbReference type="Pfam" id="PF13621">
    <property type="entry name" value="Cupin_8"/>
    <property type="match status" value="1"/>
</dbReference>
<comment type="function">
    <text evidence="3">May play a role in cellular stress response.</text>
</comment>
<accession>A0A8T2IK00</accession>
<proteinExistence type="predicted"/>
<feature type="domain" description="JmjC" evidence="4">
    <location>
        <begin position="103"/>
        <end position="247"/>
    </location>
</feature>
<evidence type="ECO:0000256" key="1">
    <source>
        <dbReference type="ARBA" id="ARBA00004496"/>
    </source>
</evidence>
<sequence>HTAKPFTPEQAKELLLNLNQPSVFNHMVSDWPALEWKLTYLSDILKDKQLRFRIGKKKLETDPQFETHCDYISGTLQQFQGWIRGDSPDLVGAFRDYDPSEYWAYADYKYLAVVFKDREDLLQGVKWSDFGFDGRDGKESTLWIGSSGANTPCHVDTYGCNVVLQVEGRKTWHLFPPEDTPCMFPTRRPYEESSIFSKVNVMNQMATVSFIYQDQPTRGDFTARPGAVCPPTLVAFRTMRRASHSVR</sequence>
<dbReference type="PROSITE" id="PS51184">
    <property type="entry name" value="JMJC"/>
    <property type="match status" value="1"/>
</dbReference>
<comment type="subcellular location">
    <subcellularLocation>
        <location evidence="1">Cytoplasm</location>
    </subcellularLocation>
</comment>
<dbReference type="PANTHER" id="PTHR12461">
    <property type="entry name" value="HYPOXIA-INDUCIBLE FACTOR 1 ALPHA INHIBITOR-RELATED"/>
    <property type="match status" value="1"/>
</dbReference>
<gene>
    <name evidence="5" type="ORF">GDO86_016685</name>
</gene>
<dbReference type="InterPro" id="IPR041667">
    <property type="entry name" value="Cupin_8"/>
</dbReference>
<dbReference type="FunFam" id="2.60.120.650:FF:000018">
    <property type="entry name" value="HSPB1-associated protein 1 homolog"/>
    <property type="match status" value="1"/>
</dbReference>
<dbReference type="SMART" id="SM00558">
    <property type="entry name" value="JmjC"/>
    <property type="match status" value="1"/>
</dbReference>
<dbReference type="InterPro" id="IPR003347">
    <property type="entry name" value="JmjC_dom"/>
</dbReference>
<dbReference type="PANTHER" id="PTHR12461:SF43">
    <property type="entry name" value="HSPB1-ASSOCIATED PROTEIN 1"/>
    <property type="match status" value="1"/>
</dbReference>
<reference evidence="5" key="1">
    <citation type="thesis" date="2020" institute="ProQuest LLC" country="789 East Eisenhower Parkway, Ann Arbor, MI, USA">
        <title>Comparative Genomics and Chromosome Evolution.</title>
        <authorList>
            <person name="Mudd A.B."/>
        </authorList>
    </citation>
    <scope>NUCLEOTIDE SEQUENCE</scope>
    <source>
        <strain evidence="5">Female2</strain>
        <tissue evidence="5">Blood</tissue>
    </source>
</reference>
<evidence type="ECO:0000313" key="6">
    <source>
        <dbReference type="Proteomes" id="UP000812440"/>
    </source>
</evidence>
<dbReference type="GO" id="GO:0005737">
    <property type="term" value="C:cytoplasm"/>
    <property type="evidence" value="ECO:0007669"/>
    <property type="project" value="UniProtKB-SubCell"/>
</dbReference>
<evidence type="ECO:0000256" key="2">
    <source>
        <dbReference type="ARBA" id="ARBA00022490"/>
    </source>
</evidence>